<evidence type="ECO:0000256" key="4">
    <source>
        <dbReference type="ARBA" id="ARBA00022723"/>
    </source>
</evidence>
<evidence type="ECO:0000313" key="10">
    <source>
        <dbReference type="Proteomes" id="UP000183567"/>
    </source>
</evidence>
<proteinExistence type="inferred from homology"/>
<keyword evidence="5 8" id="KW-0560">Oxidoreductase</keyword>
<dbReference type="InterPro" id="IPR036396">
    <property type="entry name" value="Cyt_P450_sf"/>
</dbReference>
<dbReference type="GO" id="GO:0005506">
    <property type="term" value="F:iron ion binding"/>
    <property type="evidence" value="ECO:0007669"/>
    <property type="project" value="InterPro"/>
</dbReference>
<accession>A0A1J8QZR4</accession>
<reference evidence="9 10" key="1">
    <citation type="submission" date="2016-03" db="EMBL/GenBank/DDBJ databases">
        <title>Comparative genomics of the ectomycorrhizal sister species Rhizopogon vinicolor and Rhizopogon vesiculosus (Basidiomycota: Boletales) reveals a divergence of the mating type B locus.</title>
        <authorList>
            <person name="Mujic A.B."/>
            <person name="Kuo A."/>
            <person name="Tritt A."/>
            <person name="Lipzen A."/>
            <person name="Chen C."/>
            <person name="Johnson J."/>
            <person name="Sharma A."/>
            <person name="Barry K."/>
            <person name="Grigoriev I.V."/>
            <person name="Spatafora J.W."/>
        </authorList>
    </citation>
    <scope>NUCLEOTIDE SEQUENCE [LARGE SCALE GENOMIC DNA]</scope>
    <source>
        <strain evidence="9 10">AM-OR11-056</strain>
    </source>
</reference>
<dbReference type="AlphaFoldDB" id="A0A1J8QZR4"/>
<evidence type="ECO:0000256" key="5">
    <source>
        <dbReference type="ARBA" id="ARBA00023002"/>
    </source>
</evidence>
<dbReference type="OrthoDB" id="2789670at2759"/>
<dbReference type="EMBL" id="LVVM01001255">
    <property type="protein sequence ID" value="OJA18905.1"/>
    <property type="molecule type" value="Genomic_DNA"/>
</dbReference>
<gene>
    <name evidence="9" type="ORF">AZE42_09663</name>
</gene>
<dbReference type="PANTHER" id="PTHR46300:SF7">
    <property type="entry name" value="P450, PUTATIVE (EUROFUNG)-RELATED"/>
    <property type="match status" value="1"/>
</dbReference>
<dbReference type="STRING" id="180088.A0A1J8QZR4"/>
<evidence type="ECO:0000256" key="1">
    <source>
        <dbReference type="ARBA" id="ARBA00001971"/>
    </source>
</evidence>
<dbReference type="Pfam" id="PF00067">
    <property type="entry name" value="p450"/>
    <property type="match status" value="1"/>
</dbReference>
<comment type="caution">
    <text evidence="9">The sequence shown here is derived from an EMBL/GenBank/DDBJ whole genome shotgun (WGS) entry which is preliminary data.</text>
</comment>
<dbReference type="PROSITE" id="PS00086">
    <property type="entry name" value="CYTOCHROME_P450"/>
    <property type="match status" value="1"/>
</dbReference>
<evidence type="ECO:0008006" key="11">
    <source>
        <dbReference type="Google" id="ProtNLM"/>
    </source>
</evidence>
<dbReference type="Gene3D" id="1.10.630.10">
    <property type="entry name" value="Cytochrome P450"/>
    <property type="match status" value="1"/>
</dbReference>
<keyword evidence="10" id="KW-1185">Reference proteome</keyword>
<keyword evidence="6 8" id="KW-0408">Iron</keyword>
<keyword evidence="3 8" id="KW-0349">Heme</keyword>
<evidence type="ECO:0000256" key="6">
    <source>
        <dbReference type="ARBA" id="ARBA00023004"/>
    </source>
</evidence>
<evidence type="ECO:0000256" key="8">
    <source>
        <dbReference type="RuleBase" id="RU000461"/>
    </source>
</evidence>
<dbReference type="GO" id="GO:0004497">
    <property type="term" value="F:monooxygenase activity"/>
    <property type="evidence" value="ECO:0007669"/>
    <property type="project" value="UniProtKB-KW"/>
</dbReference>
<dbReference type="SUPFAM" id="SSF48264">
    <property type="entry name" value="Cytochrome P450"/>
    <property type="match status" value="1"/>
</dbReference>
<dbReference type="InterPro" id="IPR050364">
    <property type="entry name" value="Cytochrome_P450_fung"/>
</dbReference>
<dbReference type="InterPro" id="IPR001128">
    <property type="entry name" value="Cyt_P450"/>
</dbReference>
<keyword evidence="4 8" id="KW-0479">Metal-binding</keyword>
<dbReference type="InterPro" id="IPR017972">
    <property type="entry name" value="Cyt_P450_CS"/>
</dbReference>
<name>A0A1J8QZR4_9AGAM</name>
<protein>
    <recommendedName>
        <fullName evidence="11">Cytochrome P450</fullName>
    </recommendedName>
</protein>
<sequence length="138" mass="15499">MTHNEKKYPNPDEFKPERFLYEDGSLTNDTMTLAFGWGRRKCAGHHVADASLWIAITSVLATFSVHKALDEHGKEIPVVPKFSTGVTMFAELLSSLPSIRLISCYFSHPETFPCRIVPRFEDASVEKLTKLTGLVAEQ</sequence>
<comment type="cofactor">
    <cofactor evidence="1">
        <name>heme</name>
        <dbReference type="ChEBI" id="CHEBI:30413"/>
    </cofactor>
</comment>
<evidence type="ECO:0000313" key="9">
    <source>
        <dbReference type="EMBL" id="OJA18905.1"/>
    </source>
</evidence>
<dbReference type="PANTHER" id="PTHR46300">
    <property type="entry name" value="P450, PUTATIVE (EUROFUNG)-RELATED-RELATED"/>
    <property type="match status" value="1"/>
</dbReference>
<evidence type="ECO:0000256" key="7">
    <source>
        <dbReference type="ARBA" id="ARBA00023033"/>
    </source>
</evidence>
<dbReference type="Proteomes" id="UP000183567">
    <property type="component" value="Unassembled WGS sequence"/>
</dbReference>
<evidence type="ECO:0000256" key="2">
    <source>
        <dbReference type="ARBA" id="ARBA00010617"/>
    </source>
</evidence>
<evidence type="ECO:0000256" key="3">
    <source>
        <dbReference type="ARBA" id="ARBA00022617"/>
    </source>
</evidence>
<dbReference type="GO" id="GO:0020037">
    <property type="term" value="F:heme binding"/>
    <property type="evidence" value="ECO:0007669"/>
    <property type="project" value="InterPro"/>
</dbReference>
<dbReference type="GO" id="GO:0016705">
    <property type="term" value="F:oxidoreductase activity, acting on paired donors, with incorporation or reduction of molecular oxygen"/>
    <property type="evidence" value="ECO:0007669"/>
    <property type="project" value="InterPro"/>
</dbReference>
<organism evidence="9 10">
    <name type="scientific">Rhizopogon vesiculosus</name>
    <dbReference type="NCBI Taxonomy" id="180088"/>
    <lineage>
        <taxon>Eukaryota</taxon>
        <taxon>Fungi</taxon>
        <taxon>Dikarya</taxon>
        <taxon>Basidiomycota</taxon>
        <taxon>Agaricomycotina</taxon>
        <taxon>Agaricomycetes</taxon>
        <taxon>Agaricomycetidae</taxon>
        <taxon>Boletales</taxon>
        <taxon>Suillineae</taxon>
        <taxon>Rhizopogonaceae</taxon>
        <taxon>Rhizopogon</taxon>
    </lineage>
</organism>
<keyword evidence="7 8" id="KW-0503">Monooxygenase</keyword>
<comment type="similarity">
    <text evidence="2 8">Belongs to the cytochrome P450 family.</text>
</comment>